<gene>
    <name evidence="2" type="ORF">UFOVP237_36</name>
</gene>
<dbReference type="InterPro" id="IPR054276">
    <property type="entry name" value="DUF7007"/>
</dbReference>
<evidence type="ECO:0000259" key="1">
    <source>
        <dbReference type="Pfam" id="PF22653"/>
    </source>
</evidence>
<proteinExistence type="predicted"/>
<organism evidence="2">
    <name type="scientific">uncultured Caudovirales phage</name>
    <dbReference type="NCBI Taxonomy" id="2100421"/>
    <lineage>
        <taxon>Viruses</taxon>
        <taxon>Duplodnaviria</taxon>
        <taxon>Heunggongvirae</taxon>
        <taxon>Uroviricota</taxon>
        <taxon>Caudoviricetes</taxon>
        <taxon>Peduoviridae</taxon>
        <taxon>Maltschvirus</taxon>
        <taxon>Maltschvirus maltsch</taxon>
    </lineage>
</organism>
<accession>A0A6J7WTB6</accession>
<dbReference type="EMBL" id="LR798277">
    <property type="protein sequence ID" value="CAB5219932.1"/>
    <property type="molecule type" value="Genomic_DNA"/>
</dbReference>
<reference evidence="2" key="1">
    <citation type="submission" date="2020-05" db="EMBL/GenBank/DDBJ databases">
        <authorList>
            <person name="Chiriac C."/>
            <person name="Salcher M."/>
            <person name="Ghai R."/>
            <person name="Kavagutti S V."/>
        </authorList>
    </citation>
    <scope>NUCLEOTIDE SEQUENCE</scope>
</reference>
<protein>
    <recommendedName>
        <fullName evidence="1">DUF7007 domain-containing protein</fullName>
    </recommendedName>
</protein>
<dbReference type="Pfam" id="PF22653">
    <property type="entry name" value="DUF7007"/>
    <property type="match status" value="1"/>
</dbReference>
<evidence type="ECO:0000313" key="2">
    <source>
        <dbReference type="EMBL" id="CAB5219932.1"/>
    </source>
</evidence>
<name>A0A6J7WTB6_9CAUD</name>
<sequence>MQAEFKAIPKPNWTPWGTPDHAEQVFDGVWSISTPRHGGFYVSAERRKTMPQAWLDASFHGQGRDGWFEEDADWSIVALAFADDWRRWRGDEADRDLDGARNTFNHWIAKKIK</sequence>
<feature type="domain" description="DUF7007" evidence="1">
    <location>
        <begin position="10"/>
        <end position="97"/>
    </location>
</feature>